<feature type="compositionally biased region" description="Polar residues" evidence="7">
    <location>
        <begin position="134"/>
        <end position="153"/>
    </location>
</feature>
<evidence type="ECO:0000256" key="5">
    <source>
        <dbReference type="ARBA" id="ARBA00023212"/>
    </source>
</evidence>
<evidence type="ECO:0000256" key="4">
    <source>
        <dbReference type="ARBA" id="ARBA00022701"/>
    </source>
</evidence>
<feature type="region of interest" description="Disordered" evidence="7">
    <location>
        <begin position="134"/>
        <end position="154"/>
    </location>
</feature>
<feature type="domain" description="TPX2 C-terminal" evidence="8">
    <location>
        <begin position="237"/>
        <end position="299"/>
    </location>
</feature>
<evidence type="ECO:0000259" key="8">
    <source>
        <dbReference type="Pfam" id="PF06886"/>
    </source>
</evidence>
<sequence>MGREVSGIQFVDKKPNGVTPDSNSSTNGKVRVAPRISITKVQAKDHGVKEHTEANPFDQKYHEKDVLNAEVANGDADLPEEIEKSEIQTTSDNKMSTPPTAKLSDMDNEKDGSYMDIVETEAVVNGVNSSPNANTMHSPVSSKNSQTNSTFSSIKPLRHDDKKYHDDEDNWSIASSAISMRTARSKVTVGSAPTFRSSQRAEKRREVLICHQVNSDVILLQHIVFQANVVILIFPVQFYMKLEEKQRALQEEKSQYEARLKEEQEAAIKQLRKNLVIKANPVPSFYYEGPPPKTELRKLPLTRPKSPKLNRRRSFGDAVNSSPEVCSRGTRHSTGSHMKPGTNSPLTPKTKDPHTRHSTGACKPKERSKVVKEKAATASPKVTVEPAVTALPKIISEQANADISVQS</sequence>
<dbReference type="PANTHER" id="PTHR46372">
    <property type="entry name" value="PROTEIN WVD2-LIKE 3"/>
    <property type="match status" value="1"/>
</dbReference>
<dbReference type="InterPro" id="IPR044806">
    <property type="entry name" value="WVD2/WDL1-4"/>
</dbReference>
<feature type="region of interest" description="Disordered" evidence="7">
    <location>
        <begin position="73"/>
        <end position="109"/>
    </location>
</feature>
<proteinExistence type="inferred from homology"/>
<feature type="compositionally biased region" description="Basic and acidic residues" evidence="7">
    <location>
        <begin position="363"/>
        <end position="375"/>
    </location>
</feature>
<evidence type="ECO:0000313" key="9">
    <source>
        <dbReference type="EMBL" id="MED6151676.1"/>
    </source>
</evidence>
<organism evidence="9 10">
    <name type="scientific">Stylosanthes scabra</name>
    <dbReference type="NCBI Taxonomy" id="79078"/>
    <lineage>
        <taxon>Eukaryota</taxon>
        <taxon>Viridiplantae</taxon>
        <taxon>Streptophyta</taxon>
        <taxon>Embryophyta</taxon>
        <taxon>Tracheophyta</taxon>
        <taxon>Spermatophyta</taxon>
        <taxon>Magnoliopsida</taxon>
        <taxon>eudicotyledons</taxon>
        <taxon>Gunneridae</taxon>
        <taxon>Pentapetalae</taxon>
        <taxon>rosids</taxon>
        <taxon>fabids</taxon>
        <taxon>Fabales</taxon>
        <taxon>Fabaceae</taxon>
        <taxon>Papilionoideae</taxon>
        <taxon>50 kb inversion clade</taxon>
        <taxon>dalbergioids sensu lato</taxon>
        <taxon>Dalbergieae</taxon>
        <taxon>Pterocarpus clade</taxon>
        <taxon>Stylosanthes</taxon>
    </lineage>
</organism>
<dbReference type="EMBL" id="JASCZI010092003">
    <property type="protein sequence ID" value="MED6151676.1"/>
    <property type="molecule type" value="Genomic_DNA"/>
</dbReference>
<evidence type="ECO:0000256" key="7">
    <source>
        <dbReference type="SAM" id="MobiDB-lite"/>
    </source>
</evidence>
<evidence type="ECO:0000256" key="3">
    <source>
        <dbReference type="ARBA" id="ARBA00022490"/>
    </source>
</evidence>
<keyword evidence="3" id="KW-0963">Cytoplasm</keyword>
<feature type="compositionally biased region" description="Polar residues" evidence="7">
    <location>
        <begin position="332"/>
        <end position="347"/>
    </location>
</feature>
<dbReference type="PANTHER" id="PTHR46372:SF6">
    <property type="entry name" value="PROTEIN WVD2-LIKE 1"/>
    <property type="match status" value="1"/>
</dbReference>
<accession>A0ABU6TUT2</accession>
<feature type="coiled-coil region" evidence="6">
    <location>
        <begin position="239"/>
        <end position="273"/>
    </location>
</feature>
<feature type="region of interest" description="Disordered" evidence="7">
    <location>
        <begin position="288"/>
        <end position="381"/>
    </location>
</feature>
<comment type="caution">
    <text evidence="9">The sequence shown here is derived from an EMBL/GenBank/DDBJ whole genome shotgun (WGS) entry which is preliminary data.</text>
</comment>
<gene>
    <name evidence="9" type="ORF">PIB30_084688</name>
</gene>
<feature type="region of interest" description="Disordered" evidence="7">
    <location>
        <begin position="1"/>
        <end position="33"/>
    </location>
</feature>
<name>A0ABU6TUT2_9FABA</name>
<feature type="compositionally biased region" description="Polar residues" evidence="7">
    <location>
        <begin position="19"/>
        <end position="28"/>
    </location>
</feature>
<keyword evidence="6" id="KW-0175">Coiled coil</keyword>
<evidence type="ECO:0000256" key="2">
    <source>
        <dbReference type="ARBA" id="ARBA00005885"/>
    </source>
</evidence>
<keyword evidence="10" id="KW-1185">Reference proteome</keyword>
<comment type="subcellular location">
    <subcellularLocation>
        <location evidence="1">Cytoplasm</location>
        <location evidence="1">Cytoskeleton</location>
    </subcellularLocation>
</comment>
<protein>
    <recommendedName>
        <fullName evidence="8">TPX2 C-terminal domain-containing protein</fullName>
    </recommendedName>
</protein>
<feature type="compositionally biased region" description="Polar residues" evidence="7">
    <location>
        <begin position="87"/>
        <end position="99"/>
    </location>
</feature>
<evidence type="ECO:0000256" key="6">
    <source>
        <dbReference type="SAM" id="Coils"/>
    </source>
</evidence>
<keyword evidence="4" id="KW-0493">Microtubule</keyword>
<evidence type="ECO:0000256" key="1">
    <source>
        <dbReference type="ARBA" id="ARBA00004245"/>
    </source>
</evidence>
<comment type="similarity">
    <text evidence="2">Belongs to the TPX2 family.</text>
</comment>
<dbReference type="Pfam" id="PF06886">
    <property type="entry name" value="TPX2"/>
    <property type="match status" value="1"/>
</dbReference>
<dbReference type="Proteomes" id="UP001341840">
    <property type="component" value="Unassembled WGS sequence"/>
</dbReference>
<keyword evidence="5" id="KW-0206">Cytoskeleton</keyword>
<dbReference type="InterPro" id="IPR027329">
    <property type="entry name" value="TPX2_C"/>
</dbReference>
<reference evidence="9 10" key="1">
    <citation type="journal article" date="2023" name="Plants (Basel)">
        <title>Bridging the Gap: Combining Genomics and Transcriptomics Approaches to Understand Stylosanthes scabra, an Orphan Legume from the Brazilian Caatinga.</title>
        <authorList>
            <person name="Ferreira-Neto J.R.C."/>
            <person name="da Silva M.D."/>
            <person name="Binneck E."/>
            <person name="de Melo N.F."/>
            <person name="da Silva R.H."/>
            <person name="de Melo A.L.T.M."/>
            <person name="Pandolfi V."/>
            <person name="Bustamante F.O."/>
            <person name="Brasileiro-Vidal A.C."/>
            <person name="Benko-Iseppon A.M."/>
        </authorList>
    </citation>
    <scope>NUCLEOTIDE SEQUENCE [LARGE SCALE GENOMIC DNA]</scope>
    <source>
        <tissue evidence="9">Leaves</tissue>
    </source>
</reference>
<evidence type="ECO:0000313" key="10">
    <source>
        <dbReference type="Proteomes" id="UP001341840"/>
    </source>
</evidence>